<gene>
    <name evidence="5" type="ORF">WJX84_006641</name>
</gene>
<dbReference type="InterPro" id="IPR029063">
    <property type="entry name" value="SAM-dependent_MTases_sf"/>
</dbReference>
<dbReference type="PANTHER" id="PTHR32319:SF0">
    <property type="entry name" value="BACTERIAL HEMOLYSIN-LIKE PROTEIN"/>
    <property type="match status" value="1"/>
</dbReference>
<dbReference type="Gene3D" id="3.40.50.150">
    <property type="entry name" value="Vaccinia Virus protein VP39"/>
    <property type="match status" value="1"/>
</dbReference>
<dbReference type="SMART" id="SM00363">
    <property type="entry name" value="S4"/>
    <property type="match status" value="1"/>
</dbReference>
<evidence type="ECO:0000256" key="1">
    <source>
        <dbReference type="ARBA" id="ARBA00022884"/>
    </source>
</evidence>
<sequence length="302" mass="32450">MQLPCSRFALLSRFAAARTTRNSRAFGRLVDSKRRRVHRAALEATEDGPASSSQAPRKKQRLDEACLALRPELSRNVIQSWISLGKVQVNGQVISKAGAPVPRAADVQILAELPKYVCRAGQKLEAALDHFEVDVRGLLALDSGLSTGGFADCLLQRGAAHVYGVDVGYGQVAEKLRQDERLTVLDRTNLRYLTPEALGNPAPLGLATLDLSFISVLKVIPAVCSLLSPDGQLIVLIKPQFEAGKSQVGAGGIVKDPAVHKAVIESTMKGIADFGFTPSGWMESPIKGSSKGNTEFLAHFSR</sequence>
<dbReference type="EMBL" id="JALJOV010000563">
    <property type="protein sequence ID" value="KAK9862739.1"/>
    <property type="molecule type" value="Genomic_DNA"/>
</dbReference>
<dbReference type="SUPFAM" id="SSF53335">
    <property type="entry name" value="S-adenosyl-L-methionine-dependent methyltransferases"/>
    <property type="match status" value="1"/>
</dbReference>
<reference evidence="5 6" key="1">
    <citation type="journal article" date="2024" name="Nat. Commun.">
        <title>Phylogenomics reveals the evolutionary origins of lichenization in chlorophyte algae.</title>
        <authorList>
            <person name="Puginier C."/>
            <person name="Libourel C."/>
            <person name="Otte J."/>
            <person name="Skaloud P."/>
            <person name="Haon M."/>
            <person name="Grisel S."/>
            <person name="Petersen M."/>
            <person name="Berrin J.G."/>
            <person name="Delaux P.M."/>
            <person name="Dal Grande F."/>
            <person name="Keller J."/>
        </authorList>
    </citation>
    <scope>NUCLEOTIDE SEQUENCE [LARGE SCALE GENOMIC DNA]</scope>
    <source>
        <strain evidence="5 6">SAG 2523</strain>
    </source>
</reference>
<comment type="similarity">
    <text evidence="2">Belongs to the TlyA family.</text>
</comment>
<dbReference type="NCBIfam" id="TIGR00478">
    <property type="entry name" value="tly"/>
    <property type="match status" value="1"/>
</dbReference>
<name>A0AAW1T2B2_9CHLO</name>
<comment type="caution">
    <text evidence="5">The sequence shown here is derived from an EMBL/GenBank/DDBJ whole genome shotgun (WGS) entry which is preliminary data.</text>
</comment>
<dbReference type="AlphaFoldDB" id="A0AAW1T2B2"/>
<dbReference type="Gene3D" id="3.10.290.10">
    <property type="entry name" value="RNA-binding S4 domain"/>
    <property type="match status" value="1"/>
</dbReference>
<dbReference type="CDD" id="cd00165">
    <property type="entry name" value="S4"/>
    <property type="match status" value="1"/>
</dbReference>
<keyword evidence="6" id="KW-1185">Reference proteome</keyword>
<dbReference type="InterPro" id="IPR036986">
    <property type="entry name" value="S4_RNA-bd_sf"/>
</dbReference>
<dbReference type="GO" id="GO:0032259">
    <property type="term" value="P:methylation"/>
    <property type="evidence" value="ECO:0007669"/>
    <property type="project" value="InterPro"/>
</dbReference>
<evidence type="ECO:0000259" key="4">
    <source>
        <dbReference type="SMART" id="SM00363"/>
    </source>
</evidence>
<dbReference type="InterPro" id="IPR002877">
    <property type="entry name" value="RNA_MeTrfase_FtsJ_dom"/>
</dbReference>
<dbReference type="Pfam" id="PF01479">
    <property type="entry name" value="S4"/>
    <property type="match status" value="1"/>
</dbReference>
<accession>A0AAW1T2B2</accession>
<keyword evidence="1 3" id="KW-0694">RNA-binding</keyword>
<organism evidence="5 6">
    <name type="scientific">Apatococcus fuscideae</name>
    <dbReference type="NCBI Taxonomy" id="2026836"/>
    <lineage>
        <taxon>Eukaryota</taxon>
        <taxon>Viridiplantae</taxon>
        <taxon>Chlorophyta</taxon>
        <taxon>core chlorophytes</taxon>
        <taxon>Trebouxiophyceae</taxon>
        <taxon>Chlorellales</taxon>
        <taxon>Chlorellaceae</taxon>
        <taxon>Apatococcus</taxon>
    </lineage>
</organism>
<dbReference type="InterPro" id="IPR004538">
    <property type="entry name" value="Hemolysin_A/TlyA"/>
</dbReference>
<dbReference type="GO" id="GO:0008168">
    <property type="term" value="F:methyltransferase activity"/>
    <property type="evidence" value="ECO:0007669"/>
    <property type="project" value="InterPro"/>
</dbReference>
<dbReference type="PIRSF" id="PIRSF005578">
    <property type="entry name" value="TlyA"/>
    <property type="match status" value="1"/>
</dbReference>
<protein>
    <recommendedName>
        <fullName evidence="4">RNA-binding S4 domain-containing protein</fullName>
    </recommendedName>
</protein>
<dbReference type="InterPro" id="IPR047048">
    <property type="entry name" value="TlyA"/>
</dbReference>
<evidence type="ECO:0000256" key="3">
    <source>
        <dbReference type="PROSITE-ProRule" id="PRU00182"/>
    </source>
</evidence>
<dbReference type="PANTHER" id="PTHR32319">
    <property type="entry name" value="BACTERIAL HEMOLYSIN-LIKE PROTEIN"/>
    <property type="match status" value="1"/>
</dbReference>
<feature type="domain" description="RNA-binding S4" evidence="4">
    <location>
        <begin position="60"/>
        <end position="125"/>
    </location>
</feature>
<proteinExistence type="inferred from homology"/>
<evidence type="ECO:0000313" key="5">
    <source>
        <dbReference type="EMBL" id="KAK9862739.1"/>
    </source>
</evidence>
<dbReference type="GO" id="GO:0003723">
    <property type="term" value="F:RNA binding"/>
    <property type="evidence" value="ECO:0007669"/>
    <property type="project" value="UniProtKB-KW"/>
</dbReference>
<dbReference type="Pfam" id="PF01728">
    <property type="entry name" value="FtsJ"/>
    <property type="match status" value="1"/>
</dbReference>
<dbReference type="Proteomes" id="UP001485043">
    <property type="component" value="Unassembled WGS sequence"/>
</dbReference>
<dbReference type="InterPro" id="IPR002942">
    <property type="entry name" value="S4_RNA-bd"/>
</dbReference>
<dbReference type="SUPFAM" id="SSF55174">
    <property type="entry name" value="Alpha-L RNA-binding motif"/>
    <property type="match status" value="1"/>
</dbReference>
<evidence type="ECO:0000313" key="6">
    <source>
        <dbReference type="Proteomes" id="UP001485043"/>
    </source>
</evidence>
<evidence type="ECO:0000256" key="2">
    <source>
        <dbReference type="ARBA" id="ARBA00029460"/>
    </source>
</evidence>
<dbReference type="PROSITE" id="PS50889">
    <property type="entry name" value="S4"/>
    <property type="match status" value="1"/>
</dbReference>